<dbReference type="CDD" id="cd00156">
    <property type="entry name" value="REC"/>
    <property type="match status" value="1"/>
</dbReference>
<dbReference type="PANTHER" id="PTHR44757:SF2">
    <property type="entry name" value="BIOFILM ARCHITECTURE MAINTENANCE PROTEIN MBAA"/>
    <property type="match status" value="1"/>
</dbReference>
<dbReference type="InterPro" id="IPR043128">
    <property type="entry name" value="Rev_trsase/Diguanyl_cyclase"/>
</dbReference>
<evidence type="ECO:0000259" key="3">
    <source>
        <dbReference type="PROSITE" id="PS50883"/>
    </source>
</evidence>
<feature type="domain" description="Response regulatory" evidence="2">
    <location>
        <begin position="2"/>
        <end position="120"/>
    </location>
</feature>
<name>A0A366CUR0_9GAMM</name>
<dbReference type="Pfam" id="PF00563">
    <property type="entry name" value="EAL"/>
    <property type="match status" value="1"/>
</dbReference>
<sequence length="571" mass="64484">MNLLIIDDDAVDRMAAIRTLRRSDLPLSSVDQAHSAGEGIHFANKKYYDIILLDYQLPSQNGIEVLRELRGTENFSSAIVMLSHSSDEELALQCVEAGAQDFIMKSEINASRLKRAILIAAERSNLERQVRESHEQLRNLAEQDSLTGLSNRYFFDAALKDLITQAQLDGRKIALLLMDLDKFKHINDSLGHVVGDEVLKKVASRLRGVLGIGDKICRLGGDEFAILLNHFEHLNHVRCLVDEVMFELSQPVQYSGRTIDISGSVGVATYPECAVTAIDLMKCADVAMYRSKGLGGKQAQYYSKQFHQKIESRIRIEHDLKRAIERDEFVLYYQPQVDSQSFDLVGVEALIRWQHPEMGLVPPDEFIPIAEESHFINELGRWVMDEACKQFQIWLNKPGMKDLNFTISVNLSARQLKDAGLSEFLLECLERYHIPADRIELELTESSLESSLVALDMLNKMSALGVKLALDDFGTGYSSLSHLNEYPFNILKIDKSFVRFIEHEDEASLLKAISSFAHSLGFDTVAEGVETSFQRDLCARLGVKRLQGYFFSPPIPANEIEIMWQPKPAIQ</sequence>
<dbReference type="SUPFAM" id="SSF55073">
    <property type="entry name" value="Nucleotide cyclase"/>
    <property type="match status" value="1"/>
</dbReference>
<dbReference type="NCBIfam" id="TIGR00254">
    <property type="entry name" value="GGDEF"/>
    <property type="match status" value="1"/>
</dbReference>
<protein>
    <submittedName>
        <fullName evidence="5">Response regulator receiver modulated diguanylate cyclase/phosphodiesterase</fullName>
    </submittedName>
</protein>
<dbReference type="Gene3D" id="3.20.20.450">
    <property type="entry name" value="EAL domain"/>
    <property type="match status" value="1"/>
</dbReference>
<dbReference type="PANTHER" id="PTHR44757">
    <property type="entry name" value="DIGUANYLATE CYCLASE DGCP"/>
    <property type="match status" value="1"/>
</dbReference>
<dbReference type="InterPro" id="IPR029787">
    <property type="entry name" value="Nucleotide_cyclase"/>
</dbReference>
<dbReference type="SMART" id="SM00267">
    <property type="entry name" value="GGDEF"/>
    <property type="match status" value="1"/>
</dbReference>
<dbReference type="GO" id="GO:0000160">
    <property type="term" value="P:phosphorelay signal transduction system"/>
    <property type="evidence" value="ECO:0007669"/>
    <property type="project" value="InterPro"/>
</dbReference>
<dbReference type="InterPro" id="IPR011006">
    <property type="entry name" value="CheY-like_superfamily"/>
</dbReference>
<dbReference type="RefSeq" id="WP_113875428.1">
    <property type="nucleotide sequence ID" value="NZ_QNRF01000009.1"/>
</dbReference>
<evidence type="ECO:0000259" key="2">
    <source>
        <dbReference type="PROSITE" id="PS50110"/>
    </source>
</evidence>
<reference evidence="5 6" key="1">
    <citation type="submission" date="2018-06" db="EMBL/GenBank/DDBJ databases">
        <title>Genomic Encyclopedia of Type Strains, Phase III (KMG-III): the genomes of soil and plant-associated and newly described type strains.</title>
        <authorList>
            <person name="Whitman W."/>
        </authorList>
    </citation>
    <scope>NUCLEOTIDE SEQUENCE [LARGE SCALE GENOMIC DNA]</scope>
    <source>
        <strain evidence="5 6">CECT 7732</strain>
    </source>
</reference>
<dbReference type="CDD" id="cd01949">
    <property type="entry name" value="GGDEF"/>
    <property type="match status" value="1"/>
</dbReference>
<dbReference type="SUPFAM" id="SSF141868">
    <property type="entry name" value="EAL domain-like"/>
    <property type="match status" value="1"/>
</dbReference>
<dbReference type="OrthoDB" id="9176779at2"/>
<dbReference type="Proteomes" id="UP000252086">
    <property type="component" value="Unassembled WGS sequence"/>
</dbReference>
<dbReference type="PROSITE" id="PS50883">
    <property type="entry name" value="EAL"/>
    <property type="match status" value="1"/>
</dbReference>
<dbReference type="PROSITE" id="PS50110">
    <property type="entry name" value="RESPONSE_REGULATORY"/>
    <property type="match status" value="1"/>
</dbReference>
<dbReference type="Pfam" id="PF00990">
    <property type="entry name" value="GGDEF"/>
    <property type="match status" value="1"/>
</dbReference>
<keyword evidence="1" id="KW-0597">Phosphoprotein</keyword>
<dbReference type="Pfam" id="PF00072">
    <property type="entry name" value="Response_reg"/>
    <property type="match status" value="1"/>
</dbReference>
<dbReference type="SMART" id="SM00052">
    <property type="entry name" value="EAL"/>
    <property type="match status" value="1"/>
</dbReference>
<organism evidence="5 6">
    <name type="scientific">Marinomonas aquiplantarum</name>
    <dbReference type="NCBI Taxonomy" id="491951"/>
    <lineage>
        <taxon>Bacteria</taxon>
        <taxon>Pseudomonadati</taxon>
        <taxon>Pseudomonadota</taxon>
        <taxon>Gammaproteobacteria</taxon>
        <taxon>Oceanospirillales</taxon>
        <taxon>Oceanospirillaceae</taxon>
        <taxon>Marinomonas</taxon>
    </lineage>
</organism>
<keyword evidence="6" id="KW-1185">Reference proteome</keyword>
<evidence type="ECO:0000313" key="6">
    <source>
        <dbReference type="Proteomes" id="UP000252086"/>
    </source>
</evidence>
<gene>
    <name evidence="5" type="ORF">DFP76_10978</name>
</gene>
<dbReference type="InterPro" id="IPR001633">
    <property type="entry name" value="EAL_dom"/>
</dbReference>
<comment type="caution">
    <text evidence="5">The sequence shown here is derived from an EMBL/GenBank/DDBJ whole genome shotgun (WGS) entry which is preliminary data.</text>
</comment>
<proteinExistence type="predicted"/>
<dbReference type="CDD" id="cd01948">
    <property type="entry name" value="EAL"/>
    <property type="match status" value="1"/>
</dbReference>
<dbReference type="InterPro" id="IPR052155">
    <property type="entry name" value="Biofilm_reg_signaling"/>
</dbReference>
<accession>A0A366CUR0</accession>
<feature type="domain" description="EAL" evidence="3">
    <location>
        <begin position="313"/>
        <end position="568"/>
    </location>
</feature>
<dbReference type="SMART" id="SM00448">
    <property type="entry name" value="REC"/>
    <property type="match status" value="1"/>
</dbReference>
<evidence type="ECO:0000313" key="5">
    <source>
        <dbReference type="EMBL" id="RBO80026.1"/>
    </source>
</evidence>
<dbReference type="InterPro" id="IPR001789">
    <property type="entry name" value="Sig_transdc_resp-reg_receiver"/>
</dbReference>
<dbReference type="Gene3D" id="3.30.70.270">
    <property type="match status" value="1"/>
</dbReference>
<dbReference type="PROSITE" id="PS50887">
    <property type="entry name" value="GGDEF"/>
    <property type="match status" value="1"/>
</dbReference>
<feature type="domain" description="GGDEF" evidence="4">
    <location>
        <begin position="171"/>
        <end position="304"/>
    </location>
</feature>
<dbReference type="EMBL" id="QNRF01000009">
    <property type="protein sequence ID" value="RBO80026.1"/>
    <property type="molecule type" value="Genomic_DNA"/>
</dbReference>
<dbReference type="InterPro" id="IPR035919">
    <property type="entry name" value="EAL_sf"/>
</dbReference>
<feature type="modified residue" description="4-aspartylphosphate" evidence="1">
    <location>
        <position position="54"/>
    </location>
</feature>
<dbReference type="SUPFAM" id="SSF52172">
    <property type="entry name" value="CheY-like"/>
    <property type="match status" value="1"/>
</dbReference>
<dbReference type="AlphaFoldDB" id="A0A366CUR0"/>
<evidence type="ECO:0000259" key="4">
    <source>
        <dbReference type="PROSITE" id="PS50887"/>
    </source>
</evidence>
<evidence type="ECO:0000256" key="1">
    <source>
        <dbReference type="PROSITE-ProRule" id="PRU00169"/>
    </source>
</evidence>
<dbReference type="Gene3D" id="3.40.50.2300">
    <property type="match status" value="1"/>
</dbReference>
<dbReference type="InterPro" id="IPR000160">
    <property type="entry name" value="GGDEF_dom"/>
</dbReference>